<dbReference type="Pfam" id="PF06409">
    <property type="entry name" value="NPIP"/>
    <property type="match status" value="1"/>
</dbReference>
<feature type="compositionally biased region" description="Acidic residues" evidence="20">
    <location>
        <begin position="334"/>
        <end position="349"/>
    </location>
</feature>
<keyword evidence="23" id="KW-1185">Reference proteome</keyword>
<dbReference type="GO" id="GO:0005789">
    <property type="term" value="C:endoplasmic reticulum membrane"/>
    <property type="evidence" value="ECO:0007669"/>
    <property type="project" value="UniProtKB-SubCell"/>
</dbReference>
<keyword evidence="7" id="KW-0812">Transmembrane</keyword>
<evidence type="ECO:0000256" key="7">
    <source>
        <dbReference type="ARBA" id="ARBA00022692"/>
    </source>
</evidence>
<dbReference type="Pfam" id="PF07653">
    <property type="entry name" value="SH3_2"/>
    <property type="match status" value="1"/>
</dbReference>
<feature type="coiled-coil region" evidence="19">
    <location>
        <begin position="1301"/>
        <end position="1455"/>
    </location>
</feature>
<evidence type="ECO:0000256" key="16">
    <source>
        <dbReference type="ARBA" id="ARBA00061139"/>
    </source>
</evidence>
<keyword evidence="3" id="KW-0813">Transport</keyword>
<feature type="region of interest" description="Disordered" evidence="20">
    <location>
        <begin position="740"/>
        <end position="826"/>
    </location>
</feature>
<dbReference type="Gene3D" id="2.30.30.40">
    <property type="entry name" value="SH3 Domains"/>
    <property type="match status" value="1"/>
</dbReference>
<keyword evidence="2 18" id="KW-0728">SH3 domain</keyword>
<dbReference type="PANTHER" id="PTHR23158:SF54">
    <property type="entry name" value="TRANSPORT AND GOLGI ORGANIZATION PROTEIN 1 HOMOLOG"/>
    <property type="match status" value="1"/>
</dbReference>
<evidence type="ECO:0000256" key="20">
    <source>
        <dbReference type="SAM" id="MobiDB-lite"/>
    </source>
</evidence>
<feature type="compositionally biased region" description="Basic and acidic residues" evidence="20">
    <location>
        <begin position="628"/>
        <end position="639"/>
    </location>
</feature>
<keyword evidence="11" id="KW-0653">Protein transport</keyword>
<dbReference type="Ensembl" id="ENSBJAT00000008944.1">
    <property type="protein sequence ID" value="ENSBJAP00000008692.1"/>
    <property type="gene ID" value="ENSBJAG00000005350.1"/>
</dbReference>
<dbReference type="InterPro" id="IPR001452">
    <property type="entry name" value="SH3_domain"/>
</dbReference>
<dbReference type="InterPro" id="IPR051500">
    <property type="entry name" value="cTAGE_MIA/OTOR"/>
</dbReference>
<dbReference type="GO" id="GO:0006887">
    <property type="term" value="P:exocytosis"/>
    <property type="evidence" value="ECO:0007669"/>
    <property type="project" value="UniProtKB-KW"/>
</dbReference>
<feature type="domain" description="SH3" evidence="21">
    <location>
        <begin position="28"/>
        <end position="90"/>
    </location>
</feature>
<sequence>SLILAILPAKFLSLGPIWKIGNCCVQGVLMCRGKAMQDFKGPDCRFVNFKKGEAVYVYYKLIGKSTELWAGSVGSDFGYFPKDLLEINHNYSNEELELPTDETDFVCFDGGRDDFDNYNVDELLKSLQETIANEEETESSDPGTKPAEGIGRDEEIEQVDTVKSLDALETDNLELSTKEDKKAFAMTEEVDSSFAEGAENTGEDSSVNSDEENSQGDQIAHEHLKGMLHGRLKGLESENTKNTSIPQGETSQLDKENEEDNAYTLLNRELSVNLKTKLGSTADAVVSDDEVTRLVTSLEDDFNEDLSINAYDAEEEPDFADQSEEIPLLSFMAEEEITSPMDLEDDEHDGIESQNHKPDEDAKATTQPEDLSKELLRKEPVGTGDLGSKEKTSKTEQFEEQLMVDRTRSRTEELKSTAVPDPHVLPSPGDDLESKSFVKSKQDALKPSVGDIHKSPERVPLAQIEKDEKKFEDDTLEEVLESDLKHKKLWEKTKEKGRAENKPSVDVPAKLVEEVKKASQSDLEDTDLLKEKLEHGMPAVENELLSHKEDLKQTGETDHENQKNTSLNKEPEIKRRYMKETPAGEGVPSHRRAVEQPMPWENETEYSEADMKEELSRNLGKMTVFEESIEKSSPEEKSKSTTQNTNTENLTQQGTARTEDADSDRNLGTNLAEERTLRPELQSEEPDAEDDPDLKQVEEELLEDENAASAKLSKARAVNVQGGTLNAKSTNPELELLSEAVSGTANPTYETGEETNSFSKEAKKAIGMQDASETGNKEVDIPVSKDVKLDEMEHIVEGDEESSEAEEPSAVEEHSFQSPDTEDNNDFYQRKDHLLEGISQRDSKEVQNLEHTINDHQQSVHFPSPADSSAATNDTVTDFSESVKQLTIMRDFLDEKRVIRLQKYLGLQHVVRIEAMFHDMKVEMELARKASLNNEDVEKALDQILEFSESSIMDVVGKVLDSRVAENKEEVVKEMDLYDEESALMDDIQELIYSLRSKYSSASESVPLASIPEHEDDQPHVQVFNENIFIVVNAVGFQLVATLPEEIRPGPDFHGLPWEPIIITALVGIATLAIIFWRTCLSVSILHACKPADISLTAQSFVWLNCFSITGVKVTVKGLEEANRQLDDKVKNLHTMLETERKKNEKKQNKVRAITLMADIVQIALNEAKLSEEKVKSELNHVQEENARLKKSKEQLLKEAEGWSERHTELSEQIKLYQKSQKDIEEALAYKENEIETVLFLTAVESRELGVKKQGKQIYFSLLDNESEKMKTQIKQMMDVSRVKTMLSIVEEDRNLLQSKLSDEVSARHELEEQIKKLEHDSCSLQSAKARLENECKTLQQKVEILGELYQQKEMALQKKLTQEEYERQEKEQKLSAADEKAVLAIEEVKVYKQRIQDMEEELQKTERSYKNQIAAHEKKAHDNWLIARSAERALAEEKREAANLRQKLIEVNQKIVMLQRPLIVKPTPGRPDRQVPPRRGPLSRDGSFGPSPVSGGNPSPTQMIEVPARPLSAPRREGSRSEFDLGPAVASLISSGPRTSSPSTAMDGVVS</sequence>
<evidence type="ECO:0000256" key="6">
    <source>
        <dbReference type="ARBA" id="ARBA00022553"/>
    </source>
</evidence>
<feature type="compositionally biased region" description="Basic and acidic residues" evidence="20">
    <location>
        <begin position="387"/>
        <end position="415"/>
    </location>
</feature>
<feature type="region of interest" description="Disordered" evidence="20">
    <location>
        <begin position="132"/>
        <end position="165"/>
    </location>
</feature>
<feature type="compositionally biased region" description="Polar residues" evidence="20">
    <location>
        <begin position="741"/>
        <end position="759"/>
    </location>
</feature>
<keyword evidence="13 19" id="KW-0175">Coiled coil</keyword>
<evidence type="ECO:0000256" key="17">
    <source>
        <dbReference type="ARBA" id="ARBA00068894"/>
    </source>
</evidence>
<evidence type="ECO:0000256" key="18">
    <source>
        <dbReference type="PROSITE-ProRule" id="PRU00192"/>
    </source>
</evidence>
<reference evidence="22" key="2">
    <citation type="submission" date="2025-09" db="UniProtKB">
        <authorList>
            <consortium name="Ensembl"/>
        </authorList>
    </citation>
    <scope>IDENTIFICATION</scope>
</reference>
<keyword evidence="4" id="KW-0488">Methylation</keyword>
<dbReference type="GO" id="GO:0009306">
    <property type="term" value="P:protein secretion"/>
    <property type="evidence" value="ECO:0007669"/>
    <property type="project" value="TreeGrafter"/>
</dbReference>
<dbReference type="InterPro" id="IPR036028">
    <property type="entry name" value="SH3-like_dom_sf"/>
</dbReference>
<feature type="compositionally biased region" description="Basic and acidic residues" evidence="20">
    <location>
        <begin position="544"/>
        <end position="562"/>
    </location>
</feature>
<dbReference type="GO" id="GO:0048731">
    <property type="term" value="P:system development"/>
    <property type="evidence" value="ECO:0007669"/>
    <property type="project" value="UniProtKB-ARBA"/>
</dbReference>
<evidence type="ECO:0000256" key="13">
    <source>
        <dbReference type="ARBA" id="ARBA00023054"/>
    </source>
</evidence>
<keyword evidence="6" id="KW-0597">Phosphoprotein</keyword>
<evidence type="ECO:0000313" key="23">
    <source>
        <dbReference type="Proteomes" id="UP000694555"/>
    </source>
</evidence>
<dbReference type="GO" id="GO:0006888">
    <property type="term" value="P:endoplasmic reticulum to Golgi vesicle-mediated transport"/>
    <property type="evidence" value="ECO:0007669"/>
    <property type="project" value="TreeGrafter"/>
</dbReference>
<feature type="compositionally biased region" description="Basic and acidic residues" evidence="20">
    <location>
        <begin position="350"/>
        <end position="363"/>
    </location>
</feature>
<keyword evidence="5" id="KW-0268">Exocytosis</keyword>
<evidence type="ECO:0000256" key="4">
    <source>
        <dbReference type="ARBA" id="ARBA00022481"/>
    </source>
</evidence>
<feature type="region of interest" description="Disordered" evidence="20">
    <location>
        <begin position="1463"/>
        <end position="1552"/>
    </location>
</feature>
<keyword evidence="8" id="KW-0732">Signal</keyword>
<feature type="compositionally biased region" description="Basic and acidic residues" evidence="20">
    <location>
        <begin position="490"/>
        <end position="503"/>
    </location>
</feature>
<feature type="region of interest" description="Disordered" evidence="20">
    <location>
        <begin position="190"/>
        <end position="216"/>
    </location>
</feature>
<dbReference type="FunFam" id="2.30.30.40:FF:000162">
    <property type="entry name" value="MIA SH3 domain ER export factor 3"/>
    <property type="match status" value="1"/>
</dbReference>
<evidence type="ECO:0000256" key="2">
    <source>
        <dbReference type="ARBA" id="ARBA00022443"/>
    </source>
</evidence>
<dbReference type="GO" id="GO:0035459">
    <property type="term" value="P:vesicle cargo loading"/>
    <property type="evidence" value="ECO:0007669"/>
    <property type="project" value="TreeGrafter"/>
</dbReference>
<proteinExistence type="inferred from homology"/>
<dbReference type="SUPFAM" id="SSF50044">
    <property type="entry name" value="SH3-domain"/>
    <property type="match status" value="1"/>
</dbReference>
<evidence type="ECO:0000259" key="21">
    <source>
        <dbReference type="PROSITE" id="PS50002"/>
    </source>
</evidence>
<dbReference type="PROSITE" id="PS50002">
    <property type="entry name" value="SH3"/>
    <property type="match status" value="1"/>
</dbReference>
<evidence type="ECO:0000256" key="11">
    <source>
        <dbReference type="ARBA" id="ARBA00022927"/>
    </source>
</evidence>
<evidence type="ECO:0000256" key="5">
    <source>
        <dbReference type="ARBA" id="ARBA00022483"/>
    </source>
</evidence>
<feature type="compositionally biased region" description="Low complexity" evidence="20">
    <location>
        <begin position="1487"/>
        <end position="1501"/>
    </location>
</feature>
<feature type="compositionally biased region" description="Acidic residues" evidence="20">
    <location>
        <begin position="682"/>
        <end position="692"/>
    </location>
</feature>
<feature type="compositionally biased region" description="Polar residues" evidence="20">
    <location>
        <begin position="1533"/>
        <end position="1545"/>
    </location>
</feature>
<feature type="region of interest" description="Disordered" evidence="20">
    <location>
        <begin position="334"/>
        <end position="456"/>
    </location>
</feature>
<evidence type="ECO:0000256" key="15">
    <source>
        <dbReference type="ARBA" id="ARBA00023180"/>
    </source>
</evidence>
<feature type="compositionally biased region" description="Basic and acidic residues" evidence="20">
    <location>
        <begin position="1515"/>
        <end position="1524"/>
    </location>
</feature>
<accession>A0A8C0AXS6</accession>
<feature type="compositionally biased region" description="Basic and acidic residues" evidence="20">
    <location>
        <begin position="569"/>
        <end position="579"/>
    </location>
</feature>
<keyword evidence="14" id="KW-0472">Membrane</keyword>
<evidence type="ECO:0000256" key="14">
    <source>
        <dbReference type="ARBA" id="ARBA00023136"/>
    </source>
</evidence>
<feature type="compositionally biased region" description="Acidic residues" evidence="20">
    <location>
        <begin position="798"/>
        <end position="810"/>
    </location>
</feature>
<evidence type="ECO:0000256" key="9">
    <source>
        <dbReference type="ARBA" id="ARBA00022824"/>
    </source>
</evidence>
<feature type="region of interest" description="Disordered" evidence="20">
    <location>
        <begin position="490"/>
        <end position="710"/>
    </location>
</feature>
<keyword evidence="9" id="KW-0256">Endoplasmic reticulum</keyword>
<evidence type="ECO:0000256" key="1">
    <source>
        <dbReference type="ARBA" id="ARBA00004389"/>
    </source>
</evidence>
<feature type="coiled-coil region" evidence="19">
    <location>
        <begin position="1116"/>
        <end position="1213"/>
    </location>
</feature>
<comment type="subcellular location">
    <subcellularLocation>
        <location evidence="1">Endoplasmic reticulum membrane</location>
        <topology evidence="1">Single-pass membrane protein</topology>
    </subcellularLocation>
</comment>
<feature type="compositionally biased region" description="Basic and acidic residues" evidence="20">
    <location>
        <begin position="432"/>
        <end position="444"/>
    </location>
</feature>
<protein>
    <recommendedName>
        <fullName evidence="17">Transport and Golgi organization protein 1 homolog</fullName>
    </recommendedName>
</protein>
<keyword evidence="15" id="KW-0325">Glycoprotein</keyword>
<feature type="compositionally biased region" description="Basic and acidic residues" evidence="20">
    <location>
        <begin position="370"/>
        <end position="380"/>
    </location>
</feature>
<dbReference type="InterPro" id="IPR054697">
    <property type="entry name" value="NPIP_N"/>
</dbReference>
<dbReference type="PANTHER" id="PTHR23158">
    <property type="entry name" value="MELANOMA INHIBITORY ACTIVITY-RELATED"/>
    <property type="match status" value="1"/>
</dbReference>
<keyword evidence="12" id="KW-1133">Transmembrane helix</keyword>
<comment type="similarity">
    <text evidence="16">Belongs to the MIA/OTOR family. Tango1 subfamily.</text>
</comment>
<name>A0A8C0AXS6_9AVES</name>
<feature type="compositionally biased region" description="Low complexity" evidence="20">
    <location>
        <begin position="640"/>
        <end position="655"/>
    </location>
</feature>
<evidence type="ECO:0000256" key="8">
    <source>
        <dbReference type="ARBA" id="ARBA00022729"/>
    </source>
</evidence>
<dbReference type="SMART" id="SM00326">
    <property type="entry name" value="SH3"/>
    <property type="match status" value="1"/>
</dbReference>
<dbReference type="Proteomes" id="UP000694555">
    <property type="component" value="Unplaced"/>
</dbReference>
<feature type="region of interest" description="Disordered" evidence="20">
    <location>
        <begin position="235"/>
        <end position="261"/>
    </location>
</feature>
<evidence type="ECO:0000256" key="10">
    <source>
        <dbReference type="ARBA" id="ARBA00022892"/>
    </source>
</evidence>
<evidence type="ECO:0000313" key="22">
    <source>
        <dbReference type="Ensembl" id="ENSBJAP00000008692.1"/>
    </source>
</evidence>
<evidence type="ECO:0000256" key="12">
    <source>
        <dbReference type="ARBA" id="ARBA00022989"/>
    </source>
</evidence>
<evidence type="ECO:0000256" key="19">
    <source>
        <dbReference type="SAM" id="Coils"/>
    </source>
</evidence>
<dbReference type="GO" id="GO:0070971">
    <property type="term" value="C:endoplasmic reticulum exit site"/>
    <property type="evidence" value="ECO:0007669"/>
    <property type="project" value="TreeGrafter"/>
</dbReference>
<evidence type="ECO:0000256" key="3">
    <source>
        <dbReference type="ARBA" id="ARBA00022448"/>
    </source>
</evidence>
<organism evidence="22 23">
    <name type="scientific">Buteo japonicus</name>
    <dbReference type="NCBI Taxonomy" id="224669"/>
    <lineage>
        <taxon>Eukaryota</taxon>
        <taxon>Metazoa</taxon>
        <taxon>Chordata</taxon>
        <taxon>Craniata</taxon>
        <taxon>Vertebrata</taxon>
        <taxon>Euteleostomi</taxon>
        <taxon>Archelosauria</taxon>
        <taxon>Archosauria</taxon>
        <taxon>Dinosauria</taxon>
        <taxon>Saurischia</taxon>
        <taxon>Theropoda</taxon>
        <taxon>Coelurosauria</taxon>
        <taxon>Aves</taxon>
        <taxon>Neognathae</taxon>
        <taxon>Neoaves</taxon>
        <taxon>Telluraves</taxon>
        <taxon>Accipitrimorphae</taxon>
        <taxon>Accipitriformes</taxon>
        <taxon>Accipitridae</taxon>
        <taxon>Accipitrinae</taxon>
        <taxon>Buteo</taxon>
    </lineage>
</organism>
<feature type="compositionally biased region" description="Polar residues" evidence="20">
    <location>
        <begin position="240"/>
        <end position="251"/>
    </location>
</feature>
<reference evidence="22" key="1">
    <citation type="submission" date="2025-08" db="UniProtKB">
        <authorList>
            <consortium name="Ensembl"/>
        </authorList>
    </citation>
    <scope>IDENTIFICATION</scope>
</reference>
<keyword evidence="10" id="KW-0931">ER-Golgi transport</keyword>
<feature type="compositionally biased region" description="Basic and acidic residues" evidence="20">
    <location>
        <begin position="775"/>
        <end position="797"/>
    </location>
</feature>